<evidence type="ECO:0000313" key="1">
    <source>
        <dbReference type="EMBL" id="GHE56189.1"/>
    </source>
</evidence>
<reference evidence="1" key="2">
    <citation type="submission" date="2020-09" db="EMBL/GenBank/DDBJ databases">
        <authorList>
            <person name="Sun Q."/>
            <person name="Ohkuma M."/>
        </authorList>
    </citation>
    <scope>NUCLEOTIDE SEQUENCE</scope>
    <source>
        <strain evidence="1">JCM 4784</strain>
    </source>
</reference>
<gene>
    <name evidence="1" type="ORF">GCM10018785_26840</name>
</gene>
<evidence type="ECO:0000313" key="2">
    <source>
        <dbReference type="Proteomes" id="UP000608024"/>
    </source>
</evidence>
<reference evidence="1" key="1">
    <citation type="journal article" date="2014" name="Int. J. Syst. Evol. Microbiol.">
        <title>Complete genome sequence of Corynebacterium casei LMG S-19264T (=DSM 44701T), isolated from a smear-ripened cheese.</title>
        <authorList>
            <consortium name="US DOE Joint Genome Institute (JGI-PGF)"/>
            <person name="Walter F."/>
            <person name="Albersmeier A."/>
            <person name="Kalinowski J."/>
            <person name="Ruckert C."/>
        </authorList>
    </citation>
    <scope>NUCLEOTIDE SEQUENCE</scope>
    <source>
        <strain evidence="1">JCM 4784</strain>
    </source>
</reference>
<protein>
    <submittedName>
        <fullName evidence="1">Uncharacterized protein</fullName>
    </submittedName>
</protein>
<comment type="caution">
    <text evidence="1">The sequence shown here is derived from an EMBL/GenBank/DDBJ whole genome shotgun (WGS) entry which is preliminary data.</text>
</comment>
<dbReference type="Proteomes" id="UP000608024">
    <property type="component" value="Unassembled WGS sequence"/>
</dbReference>
<name>A0A919DM97_9ACTN</name>
<keyword evidence="2" id="KW-1185">Reference proteome</keyword>
<organism evidence="1 2">
    <name type="scientific">Streptomyces longispororuber</name>
    <dbReference type="NCBI Taxonomy" id="68230"/>
    <lineage>
        <taxon>Bacteria</taxon>
        <taxon>Bacillati</taxon>
        <taxon>Actinomycetota</taxon>
        <taxon>Actinomycetes</taxon>
        <taxon>Kitasatosporales</taxon>
        <taxon>Streptomycetaceae</taxon>
        <taxon>Streptomyces</taxon>
    </lineage>
</organism>
<dbReference type="EMBL" id="BNBT01000032">
    <property type="protein sequence ID" value="GHE56189.1"/>
    <property type="molecule type" value="Genomic_DNA"/>
</dbReference>
<sequence>MGPPHIELVLPEVPEAAQQGQKAVRILEVVGEIEFPGQFSPRTAGYLHVVATKPHNVLQFHLLRSYKRLAVENCLSYMRQSVVRTGSQTRGQALVLGRLVLGRGRGQAESLTQRW</sequence>
<proteinExistence type="predicted"/>
<accession>A0A919DM97</accession>
<dbReference type="AlphaFoldDB" id="A0A919DM97"/>